<evidence type="ECO:0008006" key="3">
    <source>
        <dbReference type="Google" id="ProtNLM"/>
    </source>
</evidence>
<dbReference type="EMBL" id="CP003378">
    <property type="protein sequence ID" value="AFZ70561.1"/>
    <property type="molecule type" value="Genomic_DNA"/>
</dbReference>
<gene>
    <name evidence="1" type="ordered locus">Calag_0820</name>
</gene>
<dbReference type="KEGG" id="clg:Calag_0820"/>
<proteinExistence type="predicted"/>
<dbReference type="GO" id="GO:0003824">
    <property type="term" value="F:catalytic activity"/>
    <property type="evidence" value="ECO:0007669"/>
    <property type="project" value="InterPro"/>
</dbReference>
<dbReference type="AlphaFoldDB" id="L0A9L3"/>
<accession>L0A9L3</accession>
<dbReference type="STRING" id="1056495.Calag_0820"/>
<sequence>MQVKINQESCEKLGSQLKSLKMKNIDMYDDENYFPPLTESKENVFLYFLVMVSIDHRLRFHDKPFEGFIENKFYHGADALYKLGILKYKDDPSFFYPENLANINIDTVTKWLTIENKEGKKIYPSDIRVRHELLKDIGIKIKKNFSDPYDIITISKGYLRRDYGNGFIDILKIFKAYQDPVEKKAFLLAKFLERRSILSINDPYNKELPIDNHLTRIALRLGIVDVDDTTREKIYANIEFSDWEDILLRLSVRQAYKMVSQYSGIDPFILDDFLWAFGRSCCKTKDPVCKTSCTNECIKITGCKENCIFTKECKAFQNRIYMIPEHNFKNTWWY</sequence>
<dbReference type="InterPro" id="IPR011257">
    <property type="entry name" value="DNA_glycosylase"/>
</dbReference>
<dbReference type="HOGENOM" id="CLU_835761_0_0_2"/>
<dbReference type="eggNOG" id="arCOG04155">
    <property type="taxonomic scope" value="Archaea"/>
</dbReference>
<name>L0A9L3_CALLD</name>
<dbReference type="SUPFAM" id="SSF48150">
    <property type="entry name" value="DNA-glycosylase"/>
    <property type="match status" value="1"/>
</dbReference>
<protein>
    <recommendedName>
        <fullName evidence="3">Iron-sulfur cluster loop</fullName>
    </recommendedName>
</protein>
<evidence type="ECO:0000313" key="2">
    <source>
        <dbReference type="Proteomes" id="UP000010469"/>
    </source>
</evidence>
<dbReference type="Proteomes" id="UP000010469">
    <property type="component" value="Chromosome"/>
</dbReference>
<dbReference type="InterPro" id="IPR023170">
    <property type="entry name" value="HhH_base_excis_C"/>
</dbReference>
<dbReference type="GO" id="GO:0006281">
    <property type="term" value="P:DNA repair"/>
    <property type="evidence" value="ECO:0007669"/>
    <property type="project" value="InterPro"/>
</dbReference>
<dbReference type="OrthoDB" id="84708at2157"/>
<keyword evidence="2" id="KW-1185">Reference proteome</keyword>
<dbReference type="InParanoid" id="L0A9L3"/>
<evidence type="ECO:0000313" key="1">
    <source>
        <dbReference type="EMBL" id="AFZ70561.1"/>
    </source>
</evidence>
<dbReference type="Gene3D" id="1.10.1670.10">
    <property type="entry name" value="Helix-hairpin-Helix base-excision DNA repair enzymes (C-terminal)"/>
    <property type="match status" value="1"/>
</dbReference>
<reference evidence="2" key="1">
    <citation type="submission" date="2012-03" db="EMBL/GenBank/DDBJ databases">
        <title>Complete genome of Caldisphaera lagunensis DSM 15908.</title>
        <authorList>
            <person name="Lucas S."/>
            <person name="Copeland A."/>
            <person name="Lapidus A."/>
            <person name="Glavina del Rio T."/>
            <person name="Dalin E."/>
            <person name="Tice H."/>
            <person name="Bruce D."/>
            <person name="Goodwin L."/>
            <person name="Pitluck S."/>
            <person name="Peters L."/>
            <person name="Mikhailova N."/>
            <person name="Teshima H."/>
            <person name="Kyrpides N."/>
            <person name="Mavromatis K."/>
            <person name="Ivanova N."/>
            <person name="Brettin T."/>
            <person name="Detter J.C."/>
            <person name="Han C."/>
            <person name="Larimer F."/>
            <person name="Land M."/>
            <person name="Hauser L."/>
            <person name="Markowitz V."/>
            <person name="Cheng J.-F."/>
            <person name="Hugenholtz P."/>
            <person name="Woyke T."/>
            <person name="Wu D."/>
            <person name="Spring S."/>
            <person name="Schroeder M."/>
            <person name="Brambilla E."/>
            <person name="Klenk H.-P."/>
            <person name="Eisen J.A."/>
        </authorList>
    </citation>
    <scope>NUCLEOTIDE SEQUENCE [LARGE SCALE GENOMIC DNA]</scope>
    <source>
        <strain evidence="2">DSM 15908 / JCM 11604 / IC-154</strain>
    </source>
</reference>
<organism evidence="1 2">
    <name type="scientific">Caldisphaera lagunensis (strain DSM 15908 / JCM 11604 / ANMR 0165 / IC-154)</name>
    <dbReference type="NCBI Taxonomy" id="1056495"/>
    <lineage>
        <taxon>Archaea</taxon>
        <taxon>Thermoproteota</taxon>
        <taxon>Thermoprotei</taxon>
        <taxon>Acidilobales</taxon>
        <taxon>Caldisphaeraceae</taxon>
        <taxon>Caldisphaera</taxon>
    </lineage>
</organism>